<dbReference type="GeneID" id="22277820"/>
<sequence>MANNPSAPENITLYQVTGAQSWVAHYETIRCVRNDFKSALLAINATGTAQSGLSTTNKFWFGDNATINTTVVCTYPAGNKANTDITQTVSV</sequence>
<accession>I7A882</accession>
<dbReference type="RefSeq" id="YP_009101513.1">
    <property type="nucleotide sequence ID" value="NC_025446.1"/>
</dbReference>
<reference evidence="1 2" key="1">
    <citation type="submission" date="2012-06" db="EMBL/GenBank/DDBJ databases">
        <title>Bacteriophage cocktail significantly reduces contamination of lettuce and beef with Escherichia coli O157:H7, but does not protect against recontamination.</title>
        <authorList>
            <person name="Carter C."/>
            <person name="Parks A.R."/>
            <person name="Abuladze T."/>
            <person name="Li M."/>
            <person name="Senecal A."/>
            <person name="Kropinski A."/>
            <person name="Sulakvelidze A."/>
        </authorList>
    </citation>
    <scope>NUCLEOTIDE SEQUENCE [LARGE SCALE GENOMIC DNA]</scope>
</reference>
<evidence type="ECO:0000313" key="1">
    <source>
        <dbReference type="EMBL" id="AFO10351.1"/>
    </source>
</evidence>
<dbReference type="Proteomes" id="UP000002903">
    <property type="component" value="Segment"/>
</dbReference>
<evidence type="ECO:0000313" key="2">
    <source>
        <dbReference type="Proteomes" id="UP000002903"/>
    </source>
</evidence>
<proteinExistence type="predicted"/>
<dbReference type="EMBL" id="JX128257">
    <property type="protein sequence ID" value="AFO10351.1"/>
    <property type="molecule type" value="Genomic_DNA"/>
</dbReference>
<name>I7A882_9CAUD</name>
<dbReference type="KEGG" id="vg:22277820"/>
<protein>
    <submittedName>
        <fullName evidence="1">Uncharacterized protein</fullName>
    </submittedName>
</protein>
<keyword evidence="2" id="KW-1185">Reference proteome</keyword>
<organism evidence="1 2">
    <name type="scientific">Escherichia phage ECML-4</name>
    <dbReference type="NCBI Taxonomy" id="1204523"/>
    <lineage>
        <taxon>Viruses</taxon>
        <taxon>Duplodnaviria</taxon>
        <taxon>Heunggongvirae</taxon>
        <taxon>Uroviricota</taxon>
        <taxon>Caudoviricetes</taxon>
        <taxon>Pantevenvirales</taxon>
        <taxon>Ackermannviridae</taxon>
        <taxon>Cvivirinae</taxon>
        <taxon>Kuttervirus</taxon>
        <taxon>Kuttervirus ECML4</taxon>
    </lineage>
</organism>